<organism evidence="3 4">
    <name type="scientific">Levilinea saccharolytica</name>
    <dbReference type="NCBI Taxonomy" id="229921"/>
    <lineage>
        <taxon>Bacteria</taxon>
        <taxon>Bacillati</taxon>
        <taxon>Chloroflexota</taxon>
        <taxon>Anaerolineae</taxon>
        <taxon>Anaerolineales</taxon>
        <taxon>Anaerolineaceae</taxon>
        <taxon>Levilinea</taxon>
    </lineage>
</organism>
<name>A0A0P6XX50_9CHLR</name>
<gene>
    <name evidence="3" type="ORF">ADN01_15505</name>
</gene>
<feature type="transmembrane region" description="Helical" evidence="1">
    <location>
        <begin position="6"/>
        <end position="25"/>
    </location>
</feature>
<feature type="domain" description="DUF6754" evidence="2">
    <location>
        <begin position="19"/>
        <end position="248"/>
    </location>
</feature>
<dbReference type="STRING" id="229921.ADN01_15505"/>
<reference evidence="3 4" key="1">
    <citation type="submission" date="2015-07" db="EMBL/GenBank/DDBJ databases">
        <title>Genome sequence of Levilinea saccharolytica DSM 16555.</title>
        <authorList>
            <person name="Hemp J."/>
            <person name="Ward L.M."/>
            <person name="Pace L.A."/>
            <person name="Fischer W.W."/>
        </authorList>
    </citation>
    <scope>NUCLEOTIDE SEQUENCE [LARGE SCALE GENOMIC DNA]</scope>
    <source>
        <strain evidence="3 4">KIBI-1</strain>
    </source>
</reference>
<comment type="caution">
    <text evidence="3">The sequence shown here is derived from an EMBL/GenBank/DDBJ whole genome shotgun (WGS) entry which is preliminary data.</text>
</comment>
<evidence type="ECO:0000313" key="3">
    <source>
        <dbReference type="EMBL" id="KPL77972.1"/>
    </source>
</evidence>
<evidence type="ECO:0000256" key="1">
    <source>
        <dbReference type="SAM" id="Phobius"/>
    </source>
</evidence>
<dbReference type="RefSeq" id="WP_062416830.1">
    <property type="nucleotide sequence ID" value="NZ_DF967974.1"/>
</dbReference>
<evidence type="ECO:0000259" key="2">
    <source>
        <dbReference type="Pfam" id="PF20539"/>
    </source>
</evidence>
<dbReference type="InterPro" id="IPR046642">
    <property type="entry name" value="DUF6754"/>
</dbReference>
<sequence>MALSNIFGIGLVGLGLALLFFFALPGRQREARAWRPIPAIRRLRRAIGLAVEDGKRLHISLGKANLLTPDNGSALTALSTLERIARMSVVSDRPPVVTSGDGALAVLSQDTLQAAYRTSHALDQYDPDRGRLSGPTALSYVAGSLPVIRDEQVSTNILIGNFGPEVALMTEASEKARAFTLAASDSLAAQAVLYAAAEETLIGEELFAAPAYLQAGAAHQASLRVQDVLRWVLVALLILGALLKMAGVDLL</sequence>
<keyword evidence="1" id="KW-0812">Transmembrane</keyword>
<dbReference type="Pfam" id="PF20539">
    <property type="entry name" value="DUF6754"/>
    <property type="match status" value="1"/>
</dbReference>
<dbReference type="AlphaFoldDB" id="A0A0P6XX50"/>
<feature type="transmembrane region" description="Helical" evidence="1">
    <location>
        <begin position="228"/>
        <end position="247"/>
    </location>
</feature>
<dbReference type="OrthoDB" id="159630at2"/>
<dbReference type="EMBL" id="LGCM01000058">
    <property type="protein sequence ID" value="KPL77972.1"/>
    <property type="molecule type" value="Genomic_DNA"/>
</dbReference>
<dbReference type="Proteomes" id="UP000050501">
    <property type="component" value="Unassembled WGS sequence"/>
</dbReference>
<accession>A0A0P6XX50</accession>
<evidence type="ECO:0000313" key="4">
    <source>
        <dbReference type="Proteomes" id="UP000050501"/>
    </source>
</evidence>
<keyword evidence="1" id="KW-1133">Transmembrane helix</keyword>
<proteinExistence type="predicted"/>
<keyword evidence="1" id="KW-0472">Membrane</keyword>
<keyword evidence="4" id="KW-1185">Reference proteome</keyword>
<protein>
    <recommendedName>
        <fullName evidence="2">DUF6754 domain-containing protein</fullName>
    </recommendedName>
</protein>